<keyword evidence="7" id="KW-0997">Cell inner membrane</keyword>
<dbReference type="InterPro" id="IPR027417">
    <property type="entry name" value="P-loop_NTPase"/>
</dbReference>
<dbReference type="EMBL" id="CP003154">
    <property type="protein sequence ID" value="AFL72666.1"/>
    <property type="molecule type" value="Genomic_DNA"/>
</dbReference>
<dbReference type="CDD" id="cd04163">
    <property type="entry name" value="Era"/>
    <property type="match status" value="1"/>
</dbReference>
<evidence type="ECO:0000256" key="7">
    <source>
        <dbReference type="HAMAP-Rule" id="MF_00367"/>
    </source>
</evidence>
<dbReference type="GO" id="GO:0043024">
    <property type="term" value="F:ribosomal small subunit binding"/>
    <property type="evidence" value="ECO:0007669"/>
    <property type="project" value="TreeGrafter"/>
</dbReference>
<dbReference type="GO" id="GO:0003924">
    <property type="term" value="F:GTPase activity"/>
    <property type="evidence" value="ECO:0007669"/>
    <property type="project" value="UniProtKB-UniRule"/>
</dbReference>
<keyword evidence="13" id="KW-1185">Reference proteome</keyword>
<dbReference type="InterPro" id="IPR030388">
    <property type="entry name" value="G_ERA_dom"/>
</dbReference>
<comment type="similarity">
    <text evidence="1 7 8 9">Belongs to the TRAFAC class TrmE-Era-EngA-EngB-Septin-like GTPase superfamily. Era GTPase family.</text>
</comment>
<dbReference type="PROSITE" id="PS50823">
    <property type="entry name" value="KH_TYPE_2"/>
    <property type="match status" value="1"/>
</dbReference>
<dbReference type="PRINTS" id="PR00326">
    <property type="entry name" value="GTP1OBG"/>
</dbReference>
<evidence type="ECO:0000256" key="3">
    <source>
        <dbReference type="ARBA" id="ARBA00022517"/>
    </source>
</evidence>
<evidence type="ECO:0000313" key="13">
    <source>
        <dbReference type="Proteomes" id="UP000006062"/>
    </source>
</evidence>
<dbReference type="PROSITE" id="PS51713">
    <property type="entry name" value="G_ERA"/>
    <property type="match status" value="1"/>
</dbReference>
<keyword evidence="7" id="KW-0963">Cytoplasm</keyword>
<keyword evidence="4 7" id="KW-0547">Nucleotide-binding</keyword>
<gene>
    <name evidence="7" type="primary">era</name>
    <name evidence="12" type="ordered locus">Thivi_0610</name>
</gene>
<dbReference type="GO" id="GO:0070181">
    <property type="term" value="F:small ribosomal subunit rRNA binding"/>
    <property type="evidence" value="ECO:0007669"/>
    <property type="project" value="UniProtKB-UniRule"/>
</dbReference>
<evidence type="ECO:0000256" key="1">
    <source>
        <dbReference type="ARBA" id="ARBA00007921"/>
    </source>
</evidence>
<evidence type="ECO:0000256" key="8">
    <source>
        <dbReference type="PROSITE-ProRule" id="PRU01050"/>
    </source>
</evidence>
<evidence type="ECO:0000256" key="9">
    <source>
        <dbReference type="RuleBase" id="RU003761"/>
    </source>
</evidence>
<dbReference type="GO" id="GO:0005886">
    <property type="term" value="C:plasma membrane"/>
    <property type="evidence" value="ECO:0007669"/>
    <property type="project" value="UniProtKB-SubCell"/>
</dbReference>
<dbReference type="InterPro" id="IPR015946">
    <property type="entry name" value="KH_dom-like_a/b"/>
</dbReference>
<dbReference type="HOGENOM" id="CLU_038009_1_2_6"/>
<dbReference type="RefSeq" id="WP_014777162.1">
    <property type="nucleotide sequence ID" value="NC_018012.1"/>
</dbReference>
<organism evidence="12 13">
    <name type="scientific">Thiocystis violascens (strain ATCC 17096 / DSM 198 / 6111)</name>
    <name type="common">Chromatium violascens</name>
    <dbReference type="NCBI Taxonomy" id="765911"/>
    <lineage>
        <taxon>Bacteria</taxon>
        <taxon>Pseudomonadati</taxon>
        <taxon>Pseudomonadota</taxon>
        <taxon>Gammaproteobacteria</taxon>
        <taxon>Chromatiales</taxon>
        <taxon>Chromatiaceae</taxon>
        <taxon>Thiocystis</taxon>
    </lineage>
</organism>
<dbReference type="Gene3D" id="3.30.300.20">
    <property type="match status" value="1"/>
</dbReference>
<dbReference type="AlphaFoldDB" id="I3Y6P8"/>
<dbReference type="Pfam" id="PF07650">
    <property type="entry name" value="KH_2"/>
    <property type="match status" value="1"/>
</dbReference>
<dbReference type="GO" id="GO:0005525">
    <property type="term" value="F:GTP binding"/>
    <property type="evidence" value="ECO:0007669"/>
    <property type="project" value="UniProtKB-UniRule"/>
</dbReference>
<comment type="subcellular location">
    <subcellularLocation>
        <location evidence="7">Cytoplasm</location>
    </subcellularLocation>
    <subcellularLocation>
        <location evidence="7">Cell inner membrane</location>
        <topology evidence="7">Peripheral membrane protein</topology>
    </subcellularLocation>
</comment>
<evidence type="ECO:0000259" key="11">
    <source>
        <dbReference type="PROSITE" id="PS51713"/>
    </source>
</evidence>
<evidence type="ECO:0000313" key="12">
    <source>
        <dbReference type="EMBL" id="AFL72666.1"/>
    </source>
</evidence>
<dbReference type="STRING" id="765911.Thivi_0610"/>
<reference evidence="12 13" key="1">
    <citation type="submission" date="2012-06" db="EMBL/GenBank/DDBJ databases">
        <title>Complete sequence of Thiocystis violascens DSM 198.</title>
        <authorList>
            <consortium name="US DOE Joint Genome Institute"/>
            <person name="Lucas S."/>
            <person name="Han J."/>
            <person name="Lapidus A."/>
            <person name="Cheng J.-F."/>
            <person name="Goodwin L."/>
            <person name="Pitluck S."/>
            <person name="Peters L."/>
            <person name="Ovchinnikova G."/>
            <person name="Teshima H."/>
            <person name="Detter J.C."/>
            <person name="Han C."/>
            <person name="Tapia R."/>
            <person name="Land M."/>
            <person name="Hauser L."/>
            <person name="Kyrpides N."/>
            <person name="Ivanova N."/>
            <person name="Pagani I."/>
            <person name="Vogl K."/>
            <person name="Liu Z."/>
            <person name="Frigaard N.-U."/>
            <person name="Bryant D."/>
            <person name="Woyke T."/>
        </authorList>
    </citation>
    <scope>NUCLEOTIDE SEQUENCE [LARGE SCALE GENOMIC DNA]</scope>
    <source>
        <strain evidence="13">ATCC 17096 / DSM 198 / 6111</strain>
    </source>
</reference>
<dbReference type="InterPro" id="IPR004044">
    <property type="entry name" value="KH_dom_type_2"/>
</dbReference>
<feature type="region of interest" description="G1" evidence="8">
    <location>
        <begin position="26"/>
        <end position="33"/>
    </location>
</feature>
<dbReference type="InterPro" id="IPR006073">
    <property type="entry name" value="GTP-bd"/>
</dbReference>
<dbReference type="Proteomes" id="UP000006062">
    <property type="component" value="Chromosome"/>
</dbReference>
<evidence type="ECO:0000256" key="4">
    <source>
        <dbReference type="ARBA" id="ARBA00022741"/>
    </source>
</evidence>
<dbReference type="SUPFAM" id="SSF54814">
    <property type="entry name" value="Prokaryotic type KH domain (KH-domain type II)"/>
    <property type="match status" value="1"/>
</dbReference>
<dbReference type="SUPFAM" id="SSF52540">
    <property type="entry name" value="P-loop containing nucleoside triphosphate hydrolases"/>
    <property type="match status" value="1"/>
</dbReference>
<dbReference type="KEGG" id="tvi:Thivi_0610"/>
<keyword evidence="7" id="KW-0699">rRNA-binding</keyword>
<keyword evidence="3 7" id="KW-0690">Ribosome biogenesis</keyword>
<comment type="function">
    <text evidence="7">An essential GTPase that binds both GDP and GTP, with rapid nucleotide exchange. Plays a role in 16S rRNA processing and 30S ribosomal subunit biogenesis and possibly also in cell cycle regulation and energy metabolism.</text>
</comment>
<keyword evidence="6 7" id="KW-0342">GTP-binding</keyword>
<evidence type="ECO:0000256" key="6">
    <source>
        <dbReference type="ARBA" id="ARBA00023134"/>
    </source>
</evidence>
<dbReference type="CDD" id="cd22534">
    <property type="entry name" value="KH-II_Era"/>
    <property type="match status" value="1"/>
</dbReference>
<dbReference type="InterPro" id="IPR005662">
    <property type="entry name" value="GTPase_Era-like"/>
</dbReference>
<keyword evidence="7" id="KW-0472">Membrane</keyword>
<feature type="domain" description="Era-type G" evidence="11">
    <location>
        <begin position="18"/>
        <end position="186"/>
    </location>
</feature>
<protein>
    <recommendedName>
        <fullName evidence="2 7">GTPase Era</fullName>
    </recommendedName>
</protein>
<evidence type="ECO:0000259" key="10">
    <source>
        <dbReference type="PROSITE" id="PS50823"/>
    </source>
</evidence>
<dbReference type="PANTHER" id="PTHR42698">
    <property type="entry name" value="GTPASE ERA"/>
    <property type="match status" value="1"/>
</dbReference>
<feature type="region of interest" description="G4" evidence="8">
    <location>
        <begin position="135"/>
        <end position="138"/>
    </location>
</feature>
<proteinExistence type="inferred from homology"/>
<dbReference type="GO" id="GO:0000028">
    <property type="term" value="P:ribosomal small subunit assembly"/>
    <property type="evidence" value="ECO:0007669"/>
    <property type="project" value="TreeGrafter"/>
</dbReference>
<dbReference type="NCBIfam" id="TIGR00436">
    <property type="entry name" value="era"/>
    <property type="match status" value="1"/>
</dbReference>
<feature type="region of interest" description="G3" evidence="8">
    <location>
        <begin position="73"/>
        <end position="76"/>
    </location>
</feature>
<accession>I3Y6P8</accession>
<feature type="region of interest" description="G5" evidence="8">
    <location>
        <begin position="165"/>
        <end position="167"/>
    </location>
</feature>
<dbReference type="PANTHER" id="PTHR42698:SF1">
    <property type="entry name" value="GTPASE ERA, MITOCHONDRIAL"/>
    <property type="match status" value="1"/>
</dbReference>
<feature type="binding site" evidence="7">
    <location>
        <begin position="135"/>
        <end position="138"/>
    </location>
    <ligand>
        <name>GTP</name>
        <dbReference type="ChEBI" id="CHEBI:37565"/>
    </ligand>
</feature>
<name>I3Y6P8_THIV6</name>
<keyword evidence="5 7" id="KW-0694">RNA-binding</keyword>
<feature type="binding site" evidence="7">
    <location>
        <begin position="26"/>
        <end position="33"/>
    </location>
    <ligand>
        <name>GTP</name>
        <dbReference type="ChEBI" id="CHEBI:37565"/>
    </ligand>
</feature>
<sequence>MTDQKMPDESVSDAAPGHCGYVAIVGRPNVGKSTLLNRILGQKLAITSHKAQTTRHSILGIKIRPEGQILFVDTPGIHQRGGSALNRYLNRAARTTLSDTNLALLVVEALRWTEEDAKALEAVALAGVPVIAVVNKVDRVADKQALLPYLQTLSKRHDFVALIPVSATHGDQVEALEQAVLAALPKGEPLFPEDQLTDRSERFFAAELVREQLMQRYGEELPYRTSVEVERFEQVDGRYQIHALIWVERASQKAIIIGKQGEALKAAASQARQEMQKLFDCPVHLEVWVKIKKSWSSDEAAIASLGYSEDH</sequence>
<dbReference type="Pfam" id="PF01926">
    <property type="entry name" value="MMR_HSR1"/>
    <property type="match status" value="1"/>
</dbReference>
<dbReference type="HAMAP" id="MF_00367">
    <property type="entry name" value="GTPase_Era"/>
    <property type="match status" value="1"/>
</dbReference>
<dbReference type="eggNOG" id="COG1159">
    <property type="taxonomic scope" value="Bacteria"/>
</dbReference>
<feature type="domain" description="KH type-2" evidence="10">
    <location>
        <begin position="209"/>
        <end position="293"/>
    </location>
</feature>
<dbReference type="FunFam" id="3.30.300.20:FF:000003">
    <property type="entry name" value="GTPase Era"/>
    <property type="match status" value="1"/>
</dbReference>
<keyword evidence="7" id="KW-1003">Cell membrane</keyword>
<dbReference type="NCBIfam" id="NF000908">
    <property type="entry name" value="PRK00089.1"/>
    <property type="match status" value="1"/>
</dbReference>
<comment type="subunit">
    <text evidence="7">Monomer.</text>
</comment>
<feature type="region of interest" description="G2" evidence="8">
    <location>
        <begin position="52"/>
        <end position="56"/>
    </location>
</feature>
<evidence type="ECO:0000256" key="2">
    <source>
        <dbReference type="ARBA" id="ARBA00020484"/>
    </source>
</evidence>
<dbReference type="NCBIfam" id="TIGR00231">
    <property type="entry name" value="small_GTP"/>
    <property type="match status" value="1"/>
</dbReference>
<dbReference type="Gene3D" id="3.40.50.300">
    <property type="entry name" value="P-loop containing nucleotide triphosphate hydrolases"/>
    <property type="match status" value="1"/>
</dbReference>
<evidence type="ECO:0000256" key="5">
    <source>
        <dbReference type="ARBA" id="ARBA00022884"/>
    </source>
</evidence>
<dbReference type="InterPro" id="IPR009019">
    <property type="entry name" value="KH_sf_prok-type"/>
</dbReference>
<dbReference type="GO" id="GO:0005829">
    <property type="term" value="C:cytosol"/>
    <property type="evidence" value="ECO:0007669"/>
    <property type="project" value="TreeGrafter"/>
</dbReference>
<dbReference type="InterPro" id="IPR005225">
    <property type="entry name" value="Small_GTP-bd"/>
</dbReference>
<feature type="binding site" evidence="7">
    <location>
        <begin position="73"/>
        <end position="77"/>
    </location>
    <ligand>
        <name>GTP</name>
        <dbReference type="ChEBI" id="CHEBI:37565"/>
    </ligand>
</feature>